<accession>A0AAD9X032</accession>
<dbReference type="SUPFAM" id="SSF56219">
    <property type="entry name" value="DNase I-like"/>
    <property type="match status" value="1"/>
</dbReference>
<dbReference type="Proteomes" id="UP001280121">
    <property type="component" value="Unassembled WGS sequence"/>
</dbReference>
<evidence type="ECO:0000313" key="2">
    <source>
        <dbReference type="EMBL" id="KAK2648963.1"/>
    </source>
</evidence>
<gene>
    <name evidence="2" type="ORF">Ddye_016452</name>
</gene>
<dbReference type="Gene3D" id="3.60.10.10">
    <property type="entry name" value="Endonuclease/exonuclease/phosphatase"/>
    <property type="match status" value="1"/>
</dbReference>
<dbReference type="InterPro" id="IPR005135">
    <property type="entry name" value="Endo/exonuclease/phosphatase"/>
</dbReference>
<dbReference type="AlphaFoldDB" id="A0AAD9X032"/>
<evidence type="ECO:0000313" key="3">
    <source>
        <dbReference type="Proteomes" id="UP001280121"/>
    </source>
</evidence>
<dbReference type="EMBL" id="JANJYI010000005">
    <property type="protein sequence ID" value="KAK2648963.1"/>
    <property type="molecule type" value="Genomic_DNA"/>
</dbReference>
<organism evidence="2 3">
    <name type="scientific">Dipteronia dyeriana</name>
    <dbReference type="NCBI Taxonomy" id="168575"/>
    <lineage>
        <taxon>Eukaryota</taxon>
        <taxon>Viridiplantae</taxon>
        <taxon>Streptophyta</taxon>
        <taxon>Embryophyta</taxon>
        <taxon>Tracheophyta</taxon>
        <taxon>Spermatophyta</taxon>
        <taxon>Magnoliopsida</taxon>
        <taxon>eudicotyledons</taxon>
        <taxon>Gunneridae</taxon>
        <taxon>Pentapetalae</taxon>
        <taxon>rosids</taxon>
        <taxon>malvids</taxon>
        <taxon>Sapindales</taxon>
        <taxon>Sapindaceae</taxon>
        <taxon>Hippocastanoideae</taxon>
        <taxon>Acereae</taxon>
        <taxon>Dipteronia</taxon>
    </lineage>
</organism>
<dbReference type="Pfam" id="PF03372">
    <property type="entry name" value="Exo_endo_phos"/>
    <property type="match status" value="1"/>
</dbReference>
<protein>
    <recommendedName>
        <fullName evidence="1">Endonuclease/exonuclease/phosphatase domain-containing protein</fullName>
    </recommendedName>
</protein>
<dbReference type="GO" id="GO:0003824">
    <property type="term" value="F:catalytic activity"/>
    <property type="evidence" value="ECO:0007669"/>
    <property type="project" value="InterPro"/>
</dbReference>
<dbReference type="InterPro" id="IPR036691">
    <property type="entry name" value="Endo/exonu/phosph_ase_sf"/>
</dbReference>
<name>A0AAD9X032_9ROSI</name>
<dbReference type="PANTHER" id="PTHR35218">
    <property type="entry name" value="RNASE H DOMAIN-CONTAINING PROTEIN"/>
    <property type="match status" value="1"/>
</dbReference>
<reference evidence="2" key="1">
    <citation type="journal article" date="2023" name="Plant J.">
        <title>Genome sequences and population genomics provide insights into the demographic history, inbreeding, and mutation load of two 'living fossil' tree species of Dipteronia.</title>
        <authorList>
            <person name="Feng Y."/>
            <person name="Comes H.P."/>
            <person name="Chen J."/>
            <person name="Zhu S."/>
            <person name="Lu R."/>
            <person name="Zhang X."/>
            <person name="Li P."/>
            <person name="Qiu J."/>
            <person name="Olsen K.M."/>
            <person name="Qiu Y."/>
        </authorList>
    </citation>
    <scope>NUCLEOTIDE SEQUENCE</scope>
    <source>
        <strain evidence="2">KIB01</strain>
    </source>
</reference>
<dbReference type="PANTHER" id="PTHR35218:SF9">
    <property type="entry name" value="ENDONUCLEASE_EXONUCLEASE_PHOSPHATASE DOMAIN-CONTAINING PROTEIN"/>
    <property type="match status" value="1"/>
</dbReference>
<feature type="domain" description="Endonuclease/exonuclease/phosphatase" evidence="1">
    <location>
        <begin position="19"/>
        <end position="160"/>
    </location>
</feature>
<evidence type="ECO:0000259" key="1">
    <source>
        <dbReference type="Pfam" id="PF03372"/>
    </source>
</evidence>
<comment type="caution">
    <text evidence="2">The sequence shown here is derived from an EMBL/GenBank/DDBJ whole genome shotgun (WGS) entry which is preliminary data.</text>
</comment>
<keyword evidence="3" id="KW-1185">Reference proteome</keyword>
<proteinExistence type="predicted"/>
<sequence length="196" mass="22431">MGIEGSRTADPSEAMKILVWNVRGMGSSRAFQVLLKLKQAYNPDVLFLMETKVNHSQMERIRVKLGFSSNLVVDCVGTKGVLSLMWSDDTNIRLLSYSSFHMDVQIDSQRGFLWRFTGFYGHPEVSQRQHGWILLRRLHGMSNLLWMCVGDFNEILEDLEKLGGRLKSLCQMTNFRDVLDYCGLQDLGFSGPCRKD</sequence>